<reference evidence="2" key="1">
    <citation type="submission" date="2020-10" db="EMBL/GenBank/DDBJ databases">
        <title>The Whole-Genome Sequence of Metschnikowia persimmonesis, a Novel Endophytic Yeast Species Isolated from Medicinal Plant Diospyros kaki Thumb.</title>
        <authorList>
            <person name="Rahmat E."/>
            <person name="Kang Y."/>
        </authorList>
    </citation>
    <scope>NUCLEOTIDE SEQUENCE</scope>
    <source>
        <strain evidence="2">KIOM G15050</strain>
    </source>
</reference>
<sequence>MNSVAIDKISIEIRTEMRREVIVQCRGALLLPFVLEYTCFKMNLTIATLAERIAALELQIGIGCFQPHSLSEKKDEPSLVYKLATLEAEVDRVFIENSDLRGLPDIIKAYRDEPKLDIGYSMGLDKEPQDAKNSGLKDTSLGKSDSGKSHTLGNICGDLSALGPREALNAEMQELVLLNYPSLMECYNLLVEFLTIHMPMISSELSDRLSLEGVADKRKSCEDIASLLQLLTVKSLVLFEEFAMMIRQQTSYSQNVDQRLKVLASKLSCLEREKASEKKY</sequence>
<name>A0A8H7GXI9_9ASCO</name>
<evidence type="ECO:0000256" key="1">
    <source>
        <dbReference type="SAM" id="MobiDB-lite"/>
    </source>
</evidence>
<dbReference type="AlphaFoldDB" id="A0A8H7GXI9"/>
<keyword evidence="3" id="KW-1185">Reference proteome</keyword>
<dbReference type="Proteomes" id="UP000649328">
    <property type="component" value="Unassembled WGS sequence"/>
</dbReference>
<comment type="caution">
    <text evidence="2">The sequence shown here is derived from an EMBL/GenBank/DDBJ whole genome shotgun (WGS) entry which is preliminary data.</text>
</comment>
<accession>A0A8H7GXI9</accession>
<evidence type="ECO:0000313" key="2">
    <source>
        <dbReference type="EMBL" id="KAF8004537.1"/>
    </source>
</evidence>
<gene>
    <name evidence="2" type="ORF">HF325_001985</name>
</gene>
<dbReference type="EMBL" id="JACBPP010000002">
    <property type="protein sequence ID" value="KAF8004537.1"/>
    <property type="molecule type" value="Genomic_DNA"/>
</dbReference>
<dbReference type="OrthoDB" id="4084909at2759"/>
<evidence type="ECO:0000313" key="3">
    <source>
        <dbReference type="Proteomes" id="UP000649328"/>
    </source>
</evidence>
<protein>
    <submittedName>
        <fullName evidence="2">Uncharacterized protein</fullName>
    </submittedName>
</protein>
<proteinExistence type="predicted"/>
<organism evidence="2 3">
    <name type="scientific">Metschnikowia pulcherrima</name>
    <dbReference type="NCBI Taxonomy" id="27326"/>
    <lineage>
        <taxon>Eukaryota</taxon>
        <taxon>Fungi</taxon>
        <taxon>Dikarya</taxon>
        <taxon>Ascomycota</taxon>
        <taxon>Saccharomycotina</taxon>
        <taxon>Pichiomycetes</taxon>
        <taxon>Metschnikowiaceae</taxon>
        <taxon>Metschnikowia</taxon>
    </lineage>
</organism>
<feature type="region of interest" description="Disordered" evidence="1">
    <location>
        <begin position="122"/>
        <end position="147"/>
    </location>
</feature>